<name>A0ABD3QUC5_9STRA</name>
<feature type="domain" description="VWFA" evidence="1">
    <location>
        <begin position="133"/>
        <end position="315"/>
    </location>
</feature>
<evidence type="ECO:0000313" key="2">
    <source>
        <dbReference type="EMBL" id="KAL3803840.1"/>
    </source>
</evidence>
<dbReference type="PANTHER" id="PTHR10579:SF43">
    <property type="entry name" value="ZINC FINGER (C3HC4-TYPE RING FINGER) FAMILY PROTEIN"/>
    <property type="match status" value="1"/>
</dbReference>
<dbReference type="Pfam" id="PF00092">
    <property type="entry name" value="VWA"/>
    <property type="match status" value="1"/>
</dbReference>
<proteinExistence type="predicted"/>
<reference evidence="2 3" key="1">
    <citation type="journal article" date="2020" name="G3 (Bethesda)">
        <title>Improved Reference Genome for Cyclotella cryptica CCMP332, a Model for Cell Wall Morphogenesis, Salinity Adaptation, and Lipid Production in Diatoms (Bacillariophyta).</title>
        <authorList>
            <person name="Roberts W.R."/>
            <person name="Downey K.M."/>
            <person name="Ruck E.C."/>
            <person name="Traller J.C."/>
            <person name="Alverson A.J."/>
        </authorList>
    </citation>
    <scope>NUCLEOTIDE SEQUENCE [LARGE SCALE GENOMIC DNA]</scope>
    <source>
        <strain evidence="2 3">CCMP332</strain>
    </source>
</reference>
<protein>
    <recommendedName>
        <fullName evidence="1">VWFA domain-containing protein</fullName>
    </recommendedName>
</protein>
<gene>
    <name evidence="2" type="ORF">HJC23_004002</name>
</gene>
<dbReference type="InterPro" id="IPR051266">
    <property type="entry name" value="CLCR"/>
</dbReference>
<dbReference type="Gene3D" id="3.40.50.410">
    <property type="entry name" value="von Willebrand factor, type A domain"/>
    <property type="match status" value="1"/>
</dbReference>
<comment type="caution">
    <text evidence="2">The sequence shown here is derived from an EMBL/GenBank/DDBJ whole genome shotgun (WGS) entry which is preliminary data.</text>
</comment>
<sequence>MSDHLPTVDAPYYDSPDDPLCLLPAVAKRHSSDDAIGAPDVKRPKSEDQEVLYFQEDEEDAGTQEKTVDFAMELLAREHERHHLPTEPSLEFQVSPLRESIGIKSSEFTCQVCATVKACELPGGDSFARSPVDIVVALDVSGSMRVEKLDLCKKTLHLLLRELHQEDRFGLISFSEEAKIEVPMQKVNEENKRMALRAIDRLSVRGLTNIASAISLSAQMVNAVTSPNKVRSVFLLTDGNANSGFTEAADLLKLTSIFVEEGHNPHTPPVTLHTFGYGPEPDQKLLRGMAKVTYGGSFYSVPDNSHVMSAFGDAVGGILSVVAQNVLLTITAEKGAGIVQVYHDKAEQLSDGVFQLPLGDLYAEESRDIVFEVTLISPTTMKNGSSSAHLFPHAIVQLSYNDTLNHSRIGPVSLPALIARPNDRELSWPNRYVTIQWLRVRTVRVIGRAEKLSKDGEVDLAKTEIINWIEEFHKESFEVGAQEDALVVQLLSDLTECLDILKRKDYNAYAENELGVKMNTHYFQRCSEPIISGKQNVYRTGQKSFRAQAFKRGSGSGSTLKR</sequence>
<dbReference type="PANTHER" id="PTHR10579">
    <property type="entry name" value="CALCIUM-ACTIVATED CHLORIDE CHANNEL REGULATOR"/>
    <property type="match status" value="1"/>
</dbReference>
<accession>A0ABD3QUC5</accession>
<dbReference type="SUPFAM" id="SSF53300">
    <property type="entry name" value="vWA-like"/>
    <property type="match status" value="1"/>
</dbReference>
<organism evidence="2 3">
    <name type="scientific">Cyclotella cryptica</name>
    <dbReference type="NCBI Taxonomy" id="29204"/>
    <lineage>
        <taxon>Eukaryota</taxon>
        <taxon>Sar</taxon>
        <taxon>Stramenopiles</taxon>
        <taxon>Ochrophyta</taxon>
        <taxon>Bacillariophyta</taxon>
        <taxon>Coscinodiscophyceae</taxon>
        <taxon>Thalassiosirophycidae</taxon>
        <taxon>Stephanodiscales</taxon>
        <taxon>Stephanodiscaceae</taxon>
        <taxon>Cyclotella</taxon>
    </lineage>
</organism>
<dbReference type="SMART" id="SM00327">
    <property type="entry name" value="VWA"/>
    <property type="match status" value="1"/>
</dbReference>
<dbReference type="AlphaFoldDB" id="A0ABD3QUC5"/>
<dbReference type="InterPro" id="IPR002035">
    <property type="entry name" value="VWF_A"/>
</dbReference>
<evidence type="ECO:0000313" key="3">
    <source>
        <dbReference type="Proteomes" id="UP001516023"/>
    </source>
</evidence>
<dbReference type="Proteomes" id="UP001516023">
    <property type="component" value="Unassembled WGS sequence"/>
</dbReference>
<dbReference type="PROSITE" id="PS50234">
    <property type="entry name" value="VWFA"/>
    <property type="match status" value="1"/>
</dbReference>
<evidence type="ECO:0000259" key="1">
    <source>
        <dbReference type="PROSITE" id="PS50234"/>
    </source>
</evidence>
<keyword evidence="3" id="KW-1185">Reference proteome</keyword>
<dbReference type="EMBL" id="JABMIG020000011">
    <property type="protein sequence ID" value="KAL3803840.1"/>
    <property type="molecule type" value="Genomic_DNA"/>
</dbReference>
<dbReference type="InterPro" id="IPR036465">
    <property type="entry name" value="vWFA_dom_sf"/>
</dbReference>